<dbReference type="Proteomes" id="UP000429595">
    <property type="component" value="Unassembled WGS sequence"/>
</dbReference>
<dbReference type="GO" id="GO:0004175">
    <property type="term" value="F:endopeptidase activity"/>
    <property type="evidence" value="ECO:0007669"/>
    <property type="project" value="UniProtKB-ARBA"/>
</dbReference>
<feature type="transmembrane region" description="Helical" evidence="1">
    <location>
        <begin position="21"/>
        <end position="41"/>
    </location>
</feature>
<keyword evidence="3" id="KW-0482">Metalloprotease</keyword>
<dbReference type="RefSeq" id="WP_152149411.1">
    <property type="nucleotide sequence ID" value="NZ_WEIO01000001.1"/>
</dbReference>
<dbReference type="GO" id="GO:0080120">
    <property type="term" value="P:CAAX-box protein maturation"/>
    <property type="evidence" value="ECO:0007669"/>
    <property type="project" value="UniProtKB-ARBA"/>
</dbReference>
<feature type="domain" description="CAAX prenyl protease 2/Lysostaphin resistance protein A-like" evidence="2">
    <location>
        <begin position="103"/>
        <end position="182"/>
    </location>
</feature>
<comment type="caution">
    <text evidence="3">The sequence shown here is derived from an EMBL/GenBank/DDBJ whole genome shotgun (WGS) entry which is preliminary data.</text>
</comment>
<keyword evidence="3" id="KW-0378">Hydrolase</keyword>
<accession>A0A6I1FQ87</accession>
<organism evidence="3 4">
    <name type="scientific">Bacillus aerolatus</name>
    <dbReference type="NCBI Taxonomy" id="2653354"/>
    <lineage>
        <taxon>Bacteria</taxon>
        <taxon>Bacillati</taxon>
        <taxon>Bacillota</taxon>
        <taxon>Bacilli</taxon>
        <taxon>Bacillales</taxon>
        <taxon>Bacillaceae</taxon>
        <taxon>Bacillus</taxon>
    </lineage>
</organism>
<proteinExistence type="predicted"/>
<sequence>MKKNKQADLIHRMTDEEVLNALYLTQLFLLVLSFIIGLFLFKDFFSFYRLFQWSMIDIFVIGGGAGLVVVIIDLYLMKSLPEKYYDDGGINERLFAGRSTGEIFWIAVLVAVAEEVFFRGMIQTALGFIPASIIFAMIHVRYLAQWYLTLNVILLSFGIGWLFEWTGNLAAVIMMHFTIDFLLGLAIRRKQNKNESIKKG</sequence>
<keyword evidence="1" id="KW-1133">Transmembrane helix</keyword>
<feature type="transmembrane region" description="Helical" evidence="1">
    <location>
        <begin position="53"/>
        <end position="75"/>
    </location>
</feature>
<feature type="transmembrane region" description="Helical" evidence="1">
    <location>
        <begin position="118"/>
        <end position="138"/>
    </location>
</feature>
<evidence type="ECO:0000313" key="4">
    <source>
        <dbReference type="Proteomes" id="UP000429595"/>
    </source>
</evidence>
<dbReference type="EMBL" id="WEIO01000001">
    <property type="protein sequence ID" value="KAB7708884.1"/>
    <property type="molecule type" value="Genomic_DNA"/>
</dbReference>
<keyword evidence="1" id="KW-0812">Transmembrane</keyword>
<keyword evidence="1" id="KW-0472">Membrane</keyword>
<dbReference type="GO" id="GO:0008237">
    <property type="term" value="F:metallopeptidase activity"/>
    <property type="evidence" value="ECO:0007669"/>
    <property type="project" value="UniProtKB-KW"/>
</dbReference>
<protein>
    <submittedName>
        <fullName evidence="3">CPBP family intramembrane metalloprotease</fullName>
    </submittedName>
</protein>
<reference evidence="3 4" key="1">
    <citation type="submission" date="2019-10" db="EMBL/GenBank/DDBJ databases">
        <title>Bacillus aerolatum sp. nov., isolated from bioaerosol of sport playgrounds.</title>
        <authorList>
            <person name="Chen P."/>
            <person name="Zhang G."/>
        </authorList>
    </citation>
    <scope>NUCLEOTIDE SEQUENCE [LARGE SCALE GENOMIC DNA]</scope>
    <source>
        <strain evidence="3 4">CX253</strain>
    </source>
</reference>
<dbReference type="Pfam" id="PF02517">
    <property type="entry name" value="Rce1-like"/>
    <property type="match status" value="1"/>
</dbReference>
<keyword evidence="4" id="KW-1185">Reference proteome</keyword>
<feature type="transmembrane region" description="Helical" evidence="1">
    <location>
        <begin position="145"/>
        <end position="163"/>
    </location>
</feature>
<dbReference type="InterPro" id="IPR003675">
    <property type="entry name" value="Rce1/LyrA-like_dom"/>
</dbReference>
<evidence type="ECO:0000256" key="1">
    <source>
        <dbReference type="SAM" id="Phobius"/>
    </source>
</evidence>
<name>A0A6I1FQ87_9BACI</name>
<dbReference type="GO" id="GO:0006508">
    <property type="term" value="P:proteolysis"/>
    <property type="evidence" value="ECO:0007669"/>
    <property type="project" value="UniProtKB-KW"/>
</dbReference>
<feature type="transmembrane region" description="Helical" evidence="1">
    <location>
        <begin position="95"/>
        <end position="112"/>
    </location>
</feature>
<keyword evidence="3" id="KW-0645">Protease</keyword>
<dbReference type="AlphaFoldDB" id="A0A6I1FQ87"/>
<evidence type="ECO:0000259" key="2">
    <source>
        <dbReference type="Pfam" id="PF02517"/>
    </source>
</evidence>
<gene>
    <name evidence="3" type="ORF">F9802_01685</name>
</gene>
<feature type="transmembrane region" description="Helical" evidence="1">
    <location>
        <begin position="169"/>
        <end position="187"/>
    </location>
</feature>
<evidence type="ECO:0000313" key="3">
    <source>
        <dbReference type="EMBL" id="KAB7708884.1"/>
    </source>
</evidence>